<evidence type="ECO:0000256" key="3">
    <source>
        <dbReference type="ARBA" id="ARBA00022676"/>
    </source>
</evidence>
<evidence type="ECO:0000313" key="16">
    <source>
        <dbReference type="EMBL" id="SCZ70047.1"/>
    </source>
</evidence>
<keyword evidence="12" id="KW-1015">Disulfide bond</keyword>
<comment type="subcellular location">
    <subcellularLocation>
        <location evidence="2">Endoplasmic reticulum membrane</location>
        <topology evidence="2">Single-pass type II membrane protein</topology>
    </subcellularLocation>
    <subcellularLocation>
        <location evidence="1">Golgi apparatus membrane</location>
        <topology evidence="1">Single-pass type II membrane protein</topology>
    </subcellularLocation>
</comment>
<dbReference type="PROSITE" id="PS51257">
    <property type="entry name" value="PROKAR_LIPOPROTEIN"/>
    <property type="match status" value="1"/>
</dbReference>
<dbReference type="GO" id="GO:0015012">
    <property type="term" value="P:heparan sulfate proteoglycan biosynthetic process"/>
    <property type="evidence" value="ECO:0007669"/>
    <property type="project" value="TreeGrafter"/>
</dbReference>
<keyword evidence="11" id="KW-0472">Membrane</keyword>
<keyword evidence="9" id="KW-1133">Transmembrane helix</keyword>
<accession>A0A1G5R7M4</accession>
<name>A0A1G5R7M4_9RHOB</name>
<feature type="domain" description="DUF5927" evidence="15">
    <location>
        <begin position="266"/>
        <end position="564"/>
    </location>
</feature>
<dbReference type="AlphaFoldDB" id="A0A1G5R7M4"/>
<keyword evidence="5" id="KW-0812">Transmembrane</keyword>
<evidence type="ECO:0000256" key="14">
    <source>
        <dbReference type="ARBA" id="ARBA00042865"/>
    </source>
</evidence>
<dbReference type="PANTHER" id="PTHR46025">
    <property type="entry name" value="XYLOSYLTRANSFERASE OXT"/>
    <property type="match status" value="1"/>
</dbReference>
<dbReference type="OrthoDB" id="7943907at2"/>
<evidence type="ECO:0000256" key="7">
    <source>
        <dbReference type="ARBA" id="ARBA00022824"/>
    </source>
</evidence>
<keyword evidence="6" id="KW-0479">Metal-binding</keyword>
<keyword evidence="13" id="KW-0325">Glycoprotein</keyword>
<reference evidence="16 17" key="1">
    <citation type="submission" date="2016-10" db="EMBL/GenBank/DDBJ databases">
        <authorList>
            <person name="de Groot N.N."/>
        </authorList>
    </citation>
    <scope>NUCLEOTIDE SEQUENCE [LARGE SCALE GENOMIC DNA]</scope>
    <source>
        <strain evidence="16 17">U95</strain>
    </source>
</reference>
<dbReference type="Proteomes" id="UP000198767">
    <property type="component" value="Unassembled WGS sequence"/>
</dbReference>
<evidence type="ECO:0000256" key="10">
    <source>
        <dbReference type="ARBA" id="ARBA00023034"/>
    </source>
</evidence>
<dbReference type="InterPro" id="IPR043538">
    <property type="entry name" value="XYLT"/>
</dbReference>
<keyword evidence="4" id="KW-0808">Transferase</keyword>
<dbReference type="Pfam" id="PF02485">
    <property type="entry name" value="Branch"/>
    <property type="match status" value="1"/>
</dbReference>
<evidence type="ECO:0000256" key="4">
    <source>
        <dbReference type="ARBA" id="ARBA00022679"/>
    </source>
</evidence>
<evidence type="ECO:0000256" key="11">
    <source>
        <dbReference type="ARBA" id="ARBA00023136"/>
    </source>
</evidence>
<dbReference type="GO" id="GO:0016020">
    <property type="term" value="C:membrane"/>
    <property type="evidence" value="ECO:0007669"/>
    <property type="project" value="InterPro"/>
</dbReference>
<evidence type="ECO:0000256" key="2">
    <source>
        <dbReference type="ARBA" id="ARBA00004648"/>
    </source>
</evidence>
<dbReference type="GO" id="GO:0030158">
    <property type="term" value="F:protein xylosyltransferase activity"/>
    <property type="evidence" value="ECO:0007669"/>
    <property type="project" value="InterPro"/>
</dbReference>
<evidence type="ECO:0000256" key="9">
    <source>
        <dbReference type="ARBA" id="ARBA00022989"/>
    </source>
</evidence>
<evidence type="ECO:0000256" key="5">
    <source>
        <dbReference type="ARBA" id="ARBA00022692"/>
    </source>
</evidence>
<sequence length="564" mass="64588">MRIGILMLVHTAFDRAAQVAQYWAAAGCPVVIHVDEKVPDHAFSRFQSALSEVAQVSFCDRHACEWGMWGIVAATQSAAEQMLSQHDDVTHVYLMSGSCLPLRPVSDLKDYLAARPETDFIESATTADVPWTVGGLSAERFTLRFPFSWKKHRLLFDGYVRWQRRLGLRRRFPIGLKPHMGSQWWCLTRKTLSAVLTDPDRPAIDRYFKRVWIPDESYFQTLVRRHSKEIESRSLTLSKFDHQGRPHIFYEDHLSLLRRSDCFVARKIWPQAEGLYQAFLGARAETADHAQPNPGKIDRVFSHAMERRLRGRAGLYMQSRFPYRQGQTGVTAAPYAVFQGFSDFYEGFEPWLTQVSDRVVHGHLFASDRVEYAGRHSITQGTMSDNVRIRDYDPESFLTNLLWNSRDARHCFQFSPRDEQPIAQLMAYDVNAQISVIAGAWALRLCRSDLDFKLLRKEAARLQKREAAFLSLLRSPWVKARVRIWSMADFIEAPQENLRSCLTDLGVSGTPDLPDQTSLDGFGHFLQDLKNHGMHPYVMGDFPVEGEALSREVSPSLGKPYIVQ</sequence>
<protein>
    <recommendedName>
        <fullName evidence="14">Peptide O-xylosyltransferase</fullName>
    </recommendedName>
</protein>
<keyword evidence="17" id="KW-1185">Reference proteome</keyword>
<evidence type="ECO:0000256" key="1">
    <source>
        <dbReference type="ARBA" id="ARBA00004323"/>
    </source>
</evidence>
<evidence type="ECO:0000256" key="12">
    <source>
        <dbReference type="ARBA" id="ARBA00023157"/>
    </source>
</evidence>
<dbReference type="InterPro" id="IPR045971">
    <property type="entry name" value="DUF5927"/>
</dbReference>
<gene>
    <name evidence="16" type="ORF">SAMN04488118_11021</name>
</gene>
<evidence type="ECO:0000256" key="6">
    <source>
        <dbReference type="ARBA" id="ARBA00022723"/>
    </source>
</evidence>
<organism evidence="16 17">
    <name type="scientific">Epibacterium ulvae</name>
    <dbReference type="NCBI Taxonomy" id="1156985"/>
    <lineage>
        <taxon>Bacteria</taxon>
        <taxon>Pseudomonadati</taxon>
        <taxon>Pseudomonadota</taxon>
        <taxon>Alphaproteobacteria</taxon>
        <taxon>Rhodobacterales</taxon>
        <taxon>Roseobacteraceae</taxon>
        <taxon>Epibacterium</taxon>
    </lineage>
</organism>
<dbReference type="PANTHER" id="PTHR46025:SF3">
    <property type="entry name" value="XYLOSYLTRANSFERASE OXT"/>
    <property type="match status" value="1"/>
</dbReference>
<dbReference type="Pfam" id="PF19349">
    <property type="entry name" value="DUF5927"/>
    <property type="match status" value="1"/>
</dbReference>
<dbReference type="EMBL" id="FMWG01000010">
    <property type="protein sequence ID" value="SCZ70047.1"/>
    <property type="molecule type" value="Genomic_DNA"/>
</dbReference>
<keyword evidence="7" id="KW-0256">Endoplasmic reticulum</keyword>
<keyword evidence="8" id="KW-0735">Signal-anchor</keyword>
<evidence type="ECO:0000256" key="13">
    <source>
        <dbReference type="ARBA" id="ARBA00023180"/>
    </source>
</evidence>
<dbReference type="InterPro" id="IPR003406">
    <property type="entry name" value="Glyco_trans_14"/>
</dbReference>
<dbReference type="RefSeq" id="WP_090220214.1">
    <property type="nucleotide sequence ID" value="NZ_FMWG01000010.1"/>
</dbReference>
<keyword evidence="10" id="KW-0333">Golgi apparatus</keyword>
<proteinExistence type="predicted"/>
<dbReference type="GO" id="GO:0046872">
    <property type="term" value="F:metal ion binding"/>
    <property type="evidence" value="ECO:0007669"/>
    <property type="project" value="UniProtKB-KW"/>
</dbReference>
<evidence type="ECO:0000313" key="17">
    <source>
        <dbReference type="Proteomes" id="UP000198767"/>
    </source>
</evidence>
<evidence type="ECO:0000259" key="15">
    <source>
        <dbReference type="Pfam" id="PF19349"/>
    </source>
</evidence>
<keyword evidence="3" id="KW-0328">Glycosyltransferase</keyword>
<evidence type="ECO:0000256" key="8">
    <source>
        <dbReference type="ARBA" id="ARBA00022968"/>
    </source>
</evidence>
<dbReference type="GO" id="GO:0050650">
    <property type="term" value="P:chondroitin sulfate proteoglycan biosynthetic process"/>
    <property type="evidence" value="ECO:0007669"/>
    <property type="project" value="TreeGrafter"/>
</dbReference>
<dbReference type="STRING" id="1156985.SAMN04488118_11021"/>